<feature type="domain" description="SF3 helicase" evidence="6">
    <location>
        <begin position="482"/>
        <end position="645"/>
    </location>
</feature>
<reference evidence="7 8" key="1">
    <citation type="submission" date="2015-11" db="EMBL/GenBank/DDBJ databases">
        <title>Butyribacter intestini gen. nov., sp. nov., a butyric acid-producing bacterium of the family Lachnospiraceae isolated from the human faeces.</title>
        <authorList>
            <person name="Zou Y."/>
            <person name="Xue W."/>
            <person name="Luo G."/>
            <person name="Lv M."/>
        </authorList>
    </citation>
    <scope>NUCLEOTIDE SEQUENCE [LARGE SCALE GENOMIC DNA]</scope>
    <source>
        <strain evidence="7 8">ACET-33324</strain>
    </source>
</reference>
<dbReference type="InterPro" id="IPR036390">
    <property type="entry name" value="WH_DNA-bd_sf"/>
</dbReference>
<dbReference type="InterPro" id="IPR054468">
    <property type="entry name" value="NrSPol-like_HBD"/>
</dbReference>
<dbReference type="STRING" id="290052.ASU35_15665"/>
<accession>A0A0V8QC64</accession>
<dbReference type="Pfam" id="PF03288">
    <property type="entry name" value="Pox_D5"/>
    <property type="match status" value="1"/>
</dbReference>
<evidence type="ECO:0000256" key="1">
    <source>
        <dbReference type="ARBA" id="ARBA00022741"/>
    </source>
</evidence>
<comment type="caution">
    <text evidence="7">The sequence shown here is derived from an EMBL/GenBank/DDBJ whole genome shotgun (WGS) entry which is preliminary data.</text>
</comment>
<evidence type="ECO:0000256" key="2">
    <source>
        <dbReference type="ARBA" id="ARBA00022801"/>
    </source>
</evidence>
<keyword evidence="3" id="KW-0347">Helicase</keyword>
<dbReference type="Pfam" id="PF08706">
    <property type="entry name" value="D5_N"/>
    <property type="match status" value="1"/>
</dbReference>
<dbReference type="PANTHER" id="PTHR35372">
    <property type="entry name" value="ATP BINDING PROTEIN-RELATED"/>
    <property type="match status" value="1"/>
</dbReference>
<keyword evidence="1" id="KW-0547">Nucleotide-binding</keyword>
<dbReference type="GO" id="GO:0005524">
    <property type="term" value="F:ATP binding"/>
    <property type="evidence" value="ECO:0007669"/>
    <property type="project" value="UniProtKB-KW"/>
</dbReference>
<dbReference type="GO" id="GO:0016787">
    <property type="term" value="F:hydrolase activity"/>
    <property type="evidence" value="ECO:0007669"/>
    <property type="project" value="UniProtKB-KW"/>
</dbReference>
<dbReference type="InterPro" id="IPR051620">
    <property type="entry name" value="ORF904-like_C"/>
</dbReference>
<proteinExistence type="predicted"/>
<evidence type="ECO:0000313" key="7">
    <source>
        <dbReference type="EMBL" id="KSV57673.1"/>
    </source>
</evidence>
<keyword evidence="8" id="KW-1185">Reference proteome</keyword>
<keyword evidence="2" id="KW-0378">Hydrolase</keyword>
<dbReference type="InterPro" id="IPR006500">
    <property type="entry name" value="Helicase_put_C_phage/plasmid"/>
</dbReference>
<dbReference type="GO" id="GO:0004386">
    <property type="term" value="F:helicase activity"/>
    <property type="evidence" value="ECO:0007669"/>
    <property type="project" value="UniProtKB-KW"/>
</dbReference>
<dbReference type="AlphaFoldDB" id="A0A0V8QC64"/>
<dbReference type="PROSITE" id="PS51206">
    <property type="entry name" value="SF3_HELICASE_1"/>
    <property type="match status" value="1"/>
</dbReference>
<evidence type="ECO:0000256" key="4">
    <source>
        <dbReference type="ARBA" id="ARBA00022840"/>
    </source>
</evidence>
<dbReference type="EMBL" id="LNAM01000207">
    <property type="protein sequence ID" value="KSV57673.1"/>
    <property type="molecule type" value="Genomic_DNA"/>
</dbReference>
<dbReference type="NCBIfam" id="TIGR01613">
    <property type="entry name" value="primase_Cterm"/>
    <property type="match status" value="1"/>
</dbReference>
<dbReference type="RefSeq" id="WP_058354081.1">
    <property type="nucleotide sequence ID" value="NZ_CABMMD010000207.1"/>
</dbReference>
<dbReference type="InterPro" id="IPR014818">
    <property type="entry name" value="Phage/plasmid_primase_P4_C"/>
</dbReference>
<dbReference type="Proteomes" id="UP000054874">
    <property type="component" value="Unassembled WGS sequence"/>
</dbReference>
<dbReference type="InterPro" id="IPR014015">
    <property type="entry name" value="Helicase_SF3_DNA-vir"/>
</dbReference>
<organism evidence="7 8">
    <name type="scientific">Acetivibrio ethanolgignens</name>
    <dbReference type="NCBI Taxonomy" id="290052"/>
    <lineage>
        <taxon>Bacteria</taxon>
        <taxon>Bacillati</taxon>
        <taxon>Bacillota</taxon>
        <taxon>Clostridia</taxon>
        <taxon>Eubacteriales</taxon>
        <taxon>Oscillospiraceae</taxon>
        <taxon>Acetivibrio</taxon>
    </lineage>
</organism>
<dbReference type="OrthoDB" id="9763644at2"/>
<evidence type="ECO:0000256" key="3">
    <source>
        <dbReference type="ARBA" id="ARBA00022806"/>
    </source>
</evidence>
<evidence type="ECO:0000256" key="5">
    <source>
        <dbReference type="SAM" id="MobiDB-lite"/>
    </source>
</evidence>
<dbReference type="InterPro" id="IPR004968">
    <property type="entry name" value="DNA_primase/NTPase_C"/>
</dbReference>
<protein>
    <submittedName>
        <fullName evidence="7">Nucleoside triphosphatase</fullName>
    </submittedName>
</protein>
<feature type="region of interest" description="Disordered" evidence="5">
    <location>
        <begin position="27"/>
        <end position="47"/>
    </location>
</feature>
<evidence type="ECO:0000259" key="6">
    <source>
        <dbReference type="PROSITE" id="PS51206"/>
    </source>
</evidence>
<keyword evidence="4" id="KW-0067">ATP-binding</keyword>
<gene>
    <name evidence="7" type="ORF">ASU35_15665</name>
</gene>
<dbReference type="InterPro" id="IPR027417">
    <property type="entry name" value="P-loop_NTPase"/>
</dbReference>
<name>A0A0V8QC64_9FIRM</name>
<dbReference type="Pfam" id="PF22763">
    <property type="entry name" value="NrS1-1_pol-like_HBD"/>
    <property type="match status" value="1"/>
</dbReference>
<sequence length="772" mass="87902">MDLSKIPNRLRGKPYFCLMKLEQKPGKDKKDKVPYRTNGARADPTNPNHFTSLENVMKVFDKGGYDGIGIGLFDDNIAIDIDDCVENGKLSAMAAEIVDSLGSYAEFSISGTGVHIWARAPGLVYDKERYYINNRAYGLEIYPAGVTTKFIVTTGNAINDCDVNECTDALKVILEKYMIRPSAEKPKVEAPGSYLSDESVIEKMLASKNAEKTKALWKGEIPEGKSHSEADAALCMILAFWCGGDEEQMDRLFRQSALIRDKWDELHGADTYGNLTIRNAIARATEFYKPVDVGDAREDFNELAIRLTEFMPESNRLYKEGDLGNGRLFADVFKDIARYVPERKKWFIYDGTRWVADIGSLKAMELAKDLADALLIHSVTIKDEDMRNNFIKNVVRKWQQRGYRSVYLSDAQSVYPVPIEKFDGDIYLFNCKNGTLNLRNGTFREHRADDFVTKISPVEYVPSARSERFEEFIDEITCRDKDRARFLQKTLGYGLSGDTRFECMFFYFGETMRNGKGTLMETVLITLGDYGATVRPETIATKYNPNSQNPSEDIARLAGIRFANISEPGRGLLLNAAQVKTMTGSDTLNARFLHENSFDFRPQFKLYVNTNYLPVITDMTVFTSDRVLIVPFERHFEPWEQDKGLKAEFRKPEVQSAVLNWLLDGYALLQKEGLQPPKSVLEATAAYYHESDKVTQFADDRLIEDGTAEVRTSQVYDEYRRWCDENGCYSENSRNFNQELRKFGKVVRKRPKAGGEKTTMLIGYRLKVDFLS</sequence>
<dbReference type="SMART" id="SM00885">
    <property type="entry name" value="D5_N"/>
    <property type="match status" value="1"/>
</dbReference>
<dbReference type="Gene3D" id="3.40.50.300">
    <property type="entry name" value="P-loop containing nucleotide triphosphate hydrolases"/>
    <property type="match status" value="1"/>
</dbReference>
<evidence type="ECO:0000313" key="8">
    <source>
        <dbReference type="Proteomes" id="UP000054874"/>
    </source>
</evidence>
<dbReference type="SUPFAM" id="SSF46785">
    <property type="entry name" value="Winged helix' DNA-binding domain"/>
    <property type="match status" value="1"/>
</dbReference>
<dbReference type="PANTHER" id="PTHR35372:SF2">
    <property type="entry name" value="SF3 HELICASE DOMAIN-CONTAINING PROTEIN"/>
    <property type="match status" value="1"/>
</dbReference>